<dbReference type="InterPro" id="IPR005312">
    <property type="entry name" value="DUF1759"/>
</dbReference>
<reference evidence="2 3" key="1">
    <citation type="submission" date="2019-08" db="EMBL/GenBank/DDBJ databases">
        <title>Whole genome of Aphis craccivora.</title>
        <authorList>
            <person name="Voronova N.V."/>
            <person name="Shulinski R.S."/>
            <person name="Bandarenka Y.V."/>
            <person name="Zhorov D.G."/>
            <person name="Warner D."/>
        </authorList>
    </citation>
    <scope>NUCLEOTIDE SEQUENCE [LARGE SCALE GENOMIC DNA]</scope>
    <source>
        <strain evidence="2">180601</strain>
        <tissue evidence="2">Whole Body</tissue>
    </source>
</reference>
<evidence type="ECO:0000256" key="1">
    <source>
        <dbReference type="SAM" id="MobiDB-lite"/>
    </source>
</evidence>
<gene>
    <name evidence="2" type="ORF">FWK35_00039335</name>
</gene>
<proteinExistence type="predicted"/>
<dbReference type="Pfam" id="PF03564">
    <property type="entry name" value="DUF1759"/>
    <property type="match status" value="1"/>
</dbReference>
<evidence type="ECO:0000313" key="3">
    <source>
        <dbReference type="Proteomes" id="UP000478052"/>
    </source>
</evidence>
<dbReference type="EMBL" id="VUJU01014123">
    <property type="protein sequence ID" value="KAF0702906.1"/>
    <property type="molecule type" value="Genomic_DNA"/>
</dbReference>
<dbReference type="GO" id="GO:0071897">
    <property type="term" value="P:DNA biosynthetic process"/>
    <property type="evidence" value="ECO:0007669"/>
    <property type="project" value="UniProtKB-ARBA"/>
</dbReference>
<evidence type="ECO:0000313" key="2">
    <source>
        <dbReference type="EMBL" id="KAF0702906.1"/>
    </source>
</evidence>
<name>A0A6G0VN81_APHCR</name>
<feature type="compositionally biased region" description="Basic and acidic residues" evidence="1">
    <location>
        <begin position="163"/>
        <end position="179"/>
    </location>
</feature>
<dbReference type="PANTHER" id="PTHR47331:SF5">
    <property type="entry name" value="RIBONUCLEASE H"/>
    <property type="match status" value="1"/>
</dbReference>
<protein>
    <submittedName>
        <fullName evidence="2">Pro-Pol polyprotein</fullName>
    </submittedName>
</protein>
<dbReference type="AlphaFoldDB" id="A0A6G0VN81"/>
<dbReference type="InterPro" id="IPR021109">
    <property type="entry name" value="Peptidase_aspartic_dom_sf"/>
</dbReference>
<dbReference type="PANTHER" id="PTHR47331">
    <property type="entry name" value="PHD-TYPE DOMAIN-CONTAINING PROTEIN"/>
    <property type="match status" value="1"/>
</dbReference>
<dbReference type="InterPro" id="IPR043502">
    <property type="entry name" value="DNA/RNA_pol_sf"/>
</dbReference>
<keyword evidence="3" id="KW-1185">Reference proteome</keyword>
<dbReference type="OrthoDB" id="6627191at2759"/>
<feature type="region of interest" description="Disordered" evidence="1">
    <location>
        <begin position="162"/>
        <end position="187"/>
    </location>
</feature>
<comment type="caution">
    <text evidence="2">The sequence shown here is derived from an EMBL/GenBank/DDBJ whole genome shotgun (WGS) entry which is preliminary data.</text>
</comment>
<dbReference type="Gene3D" id="2.40.70.10">
    <property type="entry name" value="Acid Proteases"/>
    <property type="match status" value="1"/>
</dbReference>
<sequence length="706" mass="80437">MFVALIHGNEALTDVQKFFYLKSALTSDALMVIQSFETSAKNYTIAWECLNERYNNKRILVQSHTKAIFDLDPLEDESAIKLRKFLDKLFGNMKALESLGHDPNMWGPMMIHIICTKLDSATLRAWEVQAPKSEISEVSDLIQFLKKRFQVLKAVEGAQSLHGKAEQKTRAADQKEKKYSGHPRKNRTSMHVTTSKFKCYMCEQNHAIYRCLKFIGLGIRERQVQVDKLGICAICLGRHLGDKCKFNGCKKCGEKHNTLLHDQKTSEIIAETSISTHATRSSIKQVLLSTAIIKIEGRSKEIFYARALLDSGSQCNFVTNDLAQKLQLPRKRVKFSISGVDNSMSQAHYSVKTTIHSKNTAYSGEFEFLALHKITTSLPTQSFDTTKLNLPNYINLADPTYAIPSKIDVLIGAECFYDIIRPGKYKAAENGIIYQESELGWISAGPTQNLAPTNVKSFVTMTALIEDNTSLNEQIAKFWQIEDTSRTQGYTDEEKVCVEHFNQTVRRDTTGRFVVKLPLHKNYEKLGESKNTALKRFLALENRLKNNTKLRSDYIEFMNEYIQLRHMSEMALPSTSAQMQQFYYMPHHSVVRTDSATTKTRVVFDASCKTDSGMSFNDTLIKGLVIQDELIVIISRFRTHKYAKSADIEKMYRQILISEENRSLQTILWRSQPSDKLKEYCLNTLTYGTTPASYLATACRKISTRI</sequence>
<dbReference type="Proteomes" id="UP000478052">
    <property type="component" value="Unassembled WGS sequence"/>
</dbReference>
<dbReference type="SUPFAM" id="SSF56672">
    <property type="entry name" value="DNA/RNA polymerases"/>
    <property type="match status" value="1"/>
</dbReference>
<accession>A0A6G0VN81</accession>
<organism evidence="2 3">
    <name type="scientific">Aphis craccivora</name>
    <name type="common">Cowpea aphid</name>
    <dbReference type="NCBI Taxonomy" id="307492"/>
    <lineage>
        <taxon>Eukaryota</taxon>
        <taxon>Metazoa</taxon>
        <taxon>Ecdysozoa</taxon>
        <taxon>Arthropoda</taxon>
        <taxon>Hexapoda</taxon>
        <taxon>Insecta</taxon>
        <taxon>Pterygota</taxon>
        <taxon>Neoptera</taxon>
        <taxon>Paraneoptera</taxon>
        <taxon>Hemiptera</taxon>
        <taxon>Sternorrhyncha</taxon>
        <taxon>Aphidomorpha</taxon>
        <taxon>Aphidoidea</taxon>
        <taxon>Aphididae</taxon>
        <taxon>Aphidini</taxon>
        <taxon>Aphis</taxon>
        <taxon>Aphis</taxon>
    </lineage>
</organism>